<dbReference type="PROSITE" id="PS50234">
    <property type="entry name" value="VWFA"/>
    <property type="match status" value="1"/>
</dbReference>
<dbReference type="OrthoDB" id="5171781at2"/>
<dbReference type="InterPro" id="IPR002035">
    <property type="entry name" value="VWF_A"/>
</dbReference>
<feature type="compositionally biased region" description="Acidic residues" evidence="1">
    <location>
        <begin position="116"/>
        <end position="132"/>
    </location>
</feature>
<dbReference type="Pfam" id="PF13531">
    <property type="entry name" value="SBP_bac_11"/>
    <property type="match status" value="1"/>
</dbReference>
<dbReference type="Gene3D" id="3.40.50.410">
    <property type="entry name" value="von Willebrand factor, type A domain"/>
    <property type="match status" value="1"/>
</dbReference>
<dbReference type="RefSeq" id="WP_109750489.1">
    <property type="nucleotide sequence ID" value="NZ_AP022603.1"/>
</dbReference>
<name>A0A1X1RDP0_MYCFA</name>
<dbReference type="EMBL" id="LQOJ01000037">
    <property type="protein sequence ID" value="ORV03462.1"/>
    <property type="molecule type" value="Genomic_DNA"/>
</dbReference>
<feature type="compositionally biased region" description="Basic and acidic residues" evidence="1">
    <location>
        <begin position="53"/>
        <end position="62"/>
    </location>
</feature>
<evidence type="ECO:0000313" key="4">
    <source>
        <dbReference type="Proteomes" id="UP000193484"/>
    </source>
</evidence>
<gene>
    <name evidence="3" type="ORF">AWC04_10110</name>
</gene>
<protein>
    <submittedName>
        <fullName evidence="3">Uncharacterized protein</fullName>
    </submittedName>
</protein>
<dbReference type="InterPro" id="IPR036465">
    <property type="entry name" value="vWFA_dom_sf"/>
</dbReference>
<feature type="compositionally biased region" description="Acidic residues" evidence="1">
    <location>
        <begin position="41"/>
        <end position="52"/>
    </location>
</feature>
<keyword evidence="2" id="KW-0472">Membrane</keyword>
<dbReference type="SUPFAM" id="SSF53300">
    <property type="entry name" value="vWA-like"/>
    <property type="match status" value="1"/>
</dbReference>
<accession>A0A1X1RDP0</accession>
<proteinExistence type="predicted"/>
<keyword evidence="4" id="KW-1185">Reference proteome</keyword>
<dbReference type="STRING" id="1793.AWC04_10110"/>
<evidence type="ECO:0000313" key="3">
    <source>
        <dbReference type="EMBL" id="ORV03462.1"/>
    </source>
</evidence>
<comment type="caution">
    <text evidence="3">The sequence shown here is derived from an EMBL/GenBank/DDBJ whole genome shotgun (WGS) entry which is preliminary data.</text>
</comment>
<feature type="transmembrane region" description="Helical" evidence="2">
    <location>
        <begin position="191"/>
        <end position="211"/>
    </location>
</feature>
<dbReference type="SMART" id="SM00327">
    <property type="entry name" value="VWA"/>
    <property type="match status" value="1"/>
</dbReference>
<feature type="compositionally biased region" description="Acidic residues" evidence="1">
    <location>
        <begin position="80"/>
        <end position="92"/>
    </location>
</feature>
<sequence>MGRHSVPDDDDSTAPGDEFTAPGEEFAAPGDEFAAPGEEFTAPDDAEWAESDEAVHWARSGEDLSWDDAGAVDDGSMDYTAEDDDSEDDPADVDYAGDYGDRGAAEYAEGDFAGEYADDYSDGDYSDDDYADYPDTGDTYSDYADGTPEAPEYTRAAAAAPVASRSHRSDGELTGSHRIVTQGRRGVSRGVVVALITVVAVVGVFILWRFFAGVLDDRNTVAAGNCLEGDVKVAVVADPAIAGVIAEFAEQFNAEADPVGDHCPAVAVLPADSRTVTAGLVGEWPADLGDQPALWIPGSTASVARVQAALGPQLIASSTSLASSPVLLAVRPELKEKLGDQNWSTLPGLQTAPGSLDGLGLPGWGSLRLALPVIGDSDAAFLAAEAISAADPAGGAAGVRTLVSAQPEAAGESADTAFDALLDATDSAAAPVHAVVTTEQRLFQRATDLSDPGASLAGWLPPGPVAVADFPAVQFKGDWLTGEQMSATSQFERYLAAPDRQSALANAGFRVKDQPNPDSTVVDFGASIDNRVPVGDDAARATLANVLDAPAGGATTSIMLDRSLDLGAVRGALNARLGALSPASSVGLTTFDGGSSTTAVTVGPLSDEVDGAPRRDTLIGTLDGMSASGGGAVSFTTLRNVLDEARIAYQPGQVNSVLVITSGPHTDQSLGAEGLQELVRSSVDPAKPIQINVINVGDDPDRPTWESVAQISGGSFTAVPASDSPEFATALDRLLS</sequence>
<organism evidence="3 4">
    <name type="scientific">Mycolicibacterium fallax</name>
    <name type="common">Mycobacterium fallax</name>
    <dbReference type="NCBI Taxonomy" id="1793"/>
    <lineage>
        <taxon>Bacteria</taxon>
        <taxon>Bacillati</taxon>
        <taxon>Actinomycetota</taxon>
        <taxon>Actinomycetes</taxon>
        <taxon>Mycobacteriales</taxon>
        <taxon>Mycobacteriaceae</taxon>
        <taxon>Mycolicibacterium</taxon>
    </lineage>
</organism>
<evidence type="ECO:0000256" key="2">
    <source>
        <dbReference type="SAM" id="Phobius"/>
    </source>
</evidence>
<feature type="region of interest" description="Disordered" evidence="1">
    <location>
        <begin position="1"/>
        <end position="102"/>
    </location>
</feature>
<evidence type="ECO:0000256" key="1">
    <source>
        <dbReference type="SAM" id="MobiDB-lite"/>
    </source>
</evidence>
<keyword evidence="2" id="KW-1133">Transmembrane helix</keyword>
<dbReference type="AlphaFoldDB" id="A0A1X1RDP0"/>
<keyword evidence="2" id="KW-0812">Transmembrane</keyword>
<feature type="compositionally biased region" description="Low complexity" evidence="1">
    <location>
        <begin position="155"/>
        <end position="164"/>
    </location>
</feature>
<reference evidence="3 4" key="1">
    <citation type="submission" date="2016-01" db="EMBL/GenBank/DDBJ databases">
        <title>The new phylogeny of the genus Mycobacterium.</title>
        <authorList>
            <person name="Tarcisio F."/>
            <person name="Conor M."/>
            <person name="Antonella G."/>
            <person name="Elisabetta G."/>
            <person name="Giulia F.S."/>
            <person name="Sara T."/>
            <person name="Anna F."/>
            <person name="Clotilde B."/>
            <person name="Roberto B."/>
            <person name="Veronica D.S."/>
            <person name="Fabio R."/>
            <person name="Monica P."/>
            <person name="Olivier J."/>
            <person name="Enrico T."/>
            <person name="Nicola S."/>
        </authorList>
    </citation>
    <scope>NUCLEOTIDE SEQUENCE [LARGE SCALE GENOMIC DNA]</scope>
    <source>
        <strain evidence="3 4">DSM 44179</strain>
    </source>
</reference>
<dbReference type="Proteomes" id="UP000193484">
    <property type="component" value="Unassembled WGS sequence"/>
</dbReference>
<feature type="region of interest" description="Disordered" evidence="1">
    <location>
        <begin position="115"/>
        <end position="177"/>
    </location>
</feature>